<dbReference type="eggNOG" id="ENOG502TK1C">
    <property type="taxonomic scope" value="Eukaryota"/>
</dbReference>
<dbReference type="Proteomes" id="UP000008281">
    <property type="component" value="Unassembled WGS sequence"/>
</dbReference>
<organism evidence="2">
    <name type="scientific">Caenorhabditis remanei</name>
    <name type="common">Caenorhabditis vulgaris</name>
    <dbReference type="NCBI Taxonomy" id="31234"/>
    <lineage>
        <taxon>Eukaryota</taxon>
        <taxon>Metazoa</taxon>
        <taxon>Ecdysozoa</taxon>
        <taxon>Nematoda</taxon>
        <taxon>Chromadorea</taxon>
        <taxon>Rhabditida</taxon>
        <taxon>Rhabditina</taxon>
        <taxon>Rhabditomorpha</taxon>
        <taxon>Rhabditoidea</taxon>
        <taxon>Rhabditidae</taxon>
        <taxon>Peloderinae</taxon>
        <taxon>Caenorhabditis</taxon>
    </lineage>
</organism>
<dbReference type="OrthoDB" id="5878947at2759"/>
<evidence type="ECO:0000313" key="2">
    <source>
        <dbReference type="Proteomes" id="UP000008281"/>
    </source>
</evidence>
<gene>
    <name evidence="1" type="ORF">CRE_17299</name>
</gene>
<keyword evidence="2" id="KW-1185">Reference proteome</keyword>
<name>E3MRZ9_CAERE</name>
<sequence>MSSILCCDSSNEDEWNAIIQGGDLFKIIKLETTSKEAKAFVMGVGLTVSDIKVISWNGRTEVDVTLYGRTFVFQLVKTEDRKKTGLLLATRDPSVCDFLYFDYYNGLTGLIHYLKNLLDHPHMFRMRYDHNPVPMNAESVVKSSGLTATDIEVKFRENGGTEVGIKLEEKKFVFKMVKTELKSQEGTIMSTYDPLVCNFLYCDDNFWTALCNLTRYLMERLNIPRLYGIRFDDPNRDICDLSNLPDAFKATRMNIGKPTVTKEELDFLNFKFDRFDVLCFHTVPPEDYKKFPFRHQNVCVNIDMSLSWVHLADMAFKDLDLWRSNLSGSELNKLIKHWVASDKQTPMESIYIHDFKGVEDLFEGLPIYPWDPNSRSKNFSYCDRIAINCAKGFDLLRDDGTLATIGYGSLYCIFLVWKRRFPDTSQLSKHMTICNPVELGIFF</sequence>
<dbReference type="GeneID" id="9798707"/>
<dbReference type="EMBL" id="DS268471">
    <property type="protein sequence ID" value="EFP08114.1"/>
    <property type="molecule type" value="Genomic_DNA"/>
</dbReference>
<evidence type="ECO:0000313" key="1">
    <source>
        <dbReference type="EMBL" id="EFP08114.1"/>
    </source>
</evidence>
<protein>
    <submittedName>
        <fullName evidence="1">Uncharacterized protein</fullName>
    </submittedName>
</protein>
<dbReference type="OMA" id="QNIRTME"/>
<proteinExistence type="predicted"/>
<dbReference type="RefSeq" id="XP_003101030.2">
    <property type="nucleotide sequence ID" value="XM_003100982.2"/>
</dbReference>
<accession>E3MRZ9</accession>
<dbReference type="CTD" id="9798707"/>
<dbReference type="KEGG" id="crq:GCK72_004490"/>
<reference evidence="1" key="1">
    <citation type="submission" date="2007-07" db="EMBL/GenBank/DDBJ databases">
        <title>PCAP assembly of the Caenorhabditis remanei genome.</title>
        <authorList>
            <consortium name="The Caenorhabditis remanei Sequencing Consortium"/>
            <person name="Wilson R.K."/>
        </authorList>
    </citation>
    <scope>NUCLEOTIDE SEQUENCE [LARGE SCALE GENOMIC DNA]</scope>
    <source>
        <strain evidence="1">PB4641</strain>
    </source>
</reference>
<dbReference type="PANTHER" id="PTHR21503:SF36">
    <property type="entry name" value="F-BOX ASSOCIATED DOMAIN-CONTAINING PROTEIN"/>
    <property type="match status" value="1"/>
</dbReference>
<dbReference type="HOGENOM" id="CLU_618550_0_0_1"/>
<dbReference type="PANTHER" id="PTHR21503">
    <property type="entry name" value="F-BOX-CONTAINING HYPOTHETICAL PROTEIN C.ELEGANS"/>
    <property type="match status" value="1"/>
</dbReference>
<dbReference type="AlphaFoldDB" id="E3MRZ9"/>